<name>A0AAX2BDH7_CITAM</name>
<evidence type="ECO:0000313" key="1">
    <source>
        <dbReference type="EMBL" id="SAY87232.1"/>
    </source>
</evidence>
<dbReference type="GO" id="GO:0007155">
    <property type="term" value="P:cell adhesion"/>
    <property type="evidence" value="ECO:0007669"/>
    <property type="project" value="InterPro"/>
</dbReference>
<dbReference type="Gene3D" id="2.60.40.1090">
    <property type="entry name" value="Fimbrial-type adhesion domain"/>
    <property type="match status" value="1"/>
</dbReference>
<dbReference type="AlphaFoldDB" id="A0AAX2BDH7"/>
<dbReference type="EMBL" id="LT556085">
    <property type="protein sequence ID" value="SAY87232.1"/>
    <property type="molecule type" value="Genomic_DNA"/>
</dbReference>
<sequence length="96" mass="10666">MEIPQHRYASDINVTCLKMIRTSIKFNSTTINGKYTMLHLDNVDIPSSAQGDGIQIPSNIQPVYFIGQYDLLTHITTQVTLSCQACLIGLTALLRP</sequence>
<evidence type="ECO:0000313" key="2">
    <source>
        <dbReference type="Proteomes" id="UP000245995"/>
    </source>
</evidence>
<dbReference type="GO" id="GO:0009289">
    <property type="term" value="C:pilus"/>
    <property type="evidence" value="ECO:0007669"/>
    <property type="project" value="InterPro"/>
</dbReference>
<gene>
    <name evidence="1" type="ORF">CITRO92_0525</name>
</gene>
<protein>
    <submittedName>
        <fullName evidence="1">Uncharacterized protein</fullName>
    </submittedName>
</protein>
<accession>A0AAX2BDH7</accession>
<dbReference type="Proteomes" id="UP000245995">
    <property type="component" value="Chromosome CITRO92"/>
</dbReference>
<dbReference type="InterPro" id="IPR036937">
    <property type="entry name" value="Adhesion_dom_fimbrial_sf"/>
</dbReference>
<reference evidence="1 2" key="1">
    <citation type="submission" date="2016-04" db="EMBL/GenBank/DDBJ databases">
        <authorList>
            <person name="Regsiter A."/>
            <person name="William W."/>
        </authorList>
    </citation>
    <scope>NUCLEOTIDE SEQUENCE [LARGE SCALE GENOMIC DNA]</scope>
    <source>
        <strain evidence="1 2">92</strain>
    </source>
</reference>
<organism evidence="1 2">
    <name type="scientific">Citrobacter amalonaticus</name>
    <dbReference type="NCBI Taxonomy" id="35703"/>
    <lineage>
        <taxon>Bacteria</taxon>
        <taxon>Pseudomonadati</taxon>
        <taxon>Pseudomonadota</taxon>
        <taxon>Gammaproteobacteria</taxon>
        <taxon>Enterobacterales</taxon>
        <taxon>Enterobacteriaceae</taxon>
        <taxon>Citrobacter</taxon>
    </lineage>
</organism>
<proteinExistence type="predicted"/>